<dbReference type="SUPFAM" id="SSF109604">
    <property type="entry name" value="HD-domain/PDEase-like"/>
    <property type="match status" value="1"/>
</dbReference>
<evidence type="ECO:0000313" key="1">
    <source>
        <dbReference type="EMBL" id="RHA73812.1"/>
    </source>
</evidence>
<dbReference type="Proteomes" id="UP000283855">
    <property type="component" value="Unassembled WGS sequence"/>
</dbReference>
<dbReference type="AlphaFoldDB" id="A0A413SX34"/>
<dbReference type="Gene3D" id="1.10.3210.10">
    <property type="entry name" value="Hypothetical protein af1432"/>
    <property type="match status" value="1"/>
</dbReference>
<protein>
    <recommendedName>
        <fullName evidence="3">HD domain-containing protein</fullName>
    </recommendedName>
</protein>
<reference evidence="1 2" key="1">
    <citation type="submission" date="2018-08" db="EMBL/GenBank/DDBJ databases">
        <title>A genome reference for cultivated species of the human gut microbiota.</title>
        <authorList>
            <person name="Zou Y."/>
            <person name="Xue W."/>
            <person name="Luo G."/>
        </authorList>
    </citation>
    <scope>NUCLEOTIDE SEQUENCE [LARGE SCALE GENOMIC DNA]</scope>
    <source>
        <strain evidence="1 2">AM42-38</strain>
    </source>
</reference>
<evidence type="ECO:0008006" key="3">
    <source>
        <dbReference type="Google" id="ProtNLM"/>
    </source>
</evidence>
<organism evidence="1 2">
    <name type="scientific">Phocaeicola coprophilus</name>
    <dbReference type="NCBI Taxonomy" id="387090"/>
    <lineage>
        <taxon>Bacteria</taxon>
        <taxon>Pseudomonadati</taxon>
        <taxon>Bacteroidota</taxon>
        <taxon>Bacteroidia</taxon>
        <taxon>Bacteroidales</taxon>
        <taxon>Bacteroidaceae</taxon>
        <taxon>Phocaeicola</taxon>
    </lineage>
</organism>
<evidence type="ECO:0000313" key="2">
    <source>
        <dbReference type="Proteomes" id="UP000283855"/>
    </source>
</evidence>
<comment type="caution">
    <text evidence="1">The sequence shown here is derived from an EMBL/GenBank/DDBJ whole genome shotgun (WGS) entry which is preliminary data.</text>
</comment>
<dbReference type="RefSeq" id="WP_118400793.1">
    <property type="nucleotide sequence ID" value="NZ_CABJGD010000030.1"/>
</dbReference>
<name>A0A413SX34_9BACT</name>
<gene>
    <name evidence="1" type="ORF">DW921_11890</name>
</gene>
<sequence length="191" mass="22204">MRTPQYIVETLPEQVKNDFLYWTEYMENNLVFHLPDSEWHTKGHCERVLLYALLIGVQVSGCGRDELRALAHASIFHDTCRQDDFLDVEHGARAASYYMKYCEQNKDLVFLEPAYLIMKYHDRDDKVGMEAIGNACPEDKEQAIRLYGIFKDADALDRFRLGANGLDTRFLRNSEAMLLVDFARDLVRQTV</sequence>
<dbReference type="EMBL" id="QSFT01000030">
    <property type="protein sequence ID" value="RHA73812.1"/>
    <property type="molecule type" value="Genomic_DNA"/>
</dbReference>
<accession>A0A413SX34</accession>
<proteinExistence type="predicted"/>